<sequence>MRHTLTVLACVLVVLACEVVEARRLQMHKFAVKTIKSEDGDIFDCVDVYKQPSLETLSSKNHTIPIFRSHPPTSNHDSTKELQVQQRWQRSISCPQGTIPIRRSHAKDYGKSLPTSQLQRNGNVERALAYASYDGPFHGAGGRIQGWQPEVQPNEYSMSYVTVMTASNPAAPSFGELDTTDFVRAGWMVNPNFFRDNLSRLFVQWSNDNGETTGCFNLDCDGFVQTSSKIPLGASLYPISVYNNTEEQYSMQVDIYLDASLSKWCVSVQEEELGYWPIDKLFPQFINAPFVTWGGEVLNTWPGGQHTTTQMGNGHFAEEGRGLAAMTFNLSILRAYDNGPSAYLPSLFQDRPACYDTEYFVVDHEYFFTFGGPGGPTCS</sequence>
<name>A0A1D1YEM0_9ARAE</name>
<dbReference type="Pfam" id="PF03080">
    <property type="entry name" value="Neprosin"/>
    <property type="match status" value="1"/>
</dbReference>
<dbReference type="PANTHER" id="PTHR31589:SF24">
    <property type="entry name" value="OS07G0205500 PROTEIN"/>
    <property type="match status" value="1"/>
</dbReference>
<organism evidence="3">
    <name type="scientific">Anthurium amnicola</name>
    <dbReference type="NCBI Taxonomy" id="1678845"/>
    <lineage>
        <taxon>Eukaryota</taxon>
        <taxon>Viridiplantae</taxon>
        <taxon>Streptophyta</taxon>
        <taxon>Embryophyta</taxon>
        <taxon>Tracheophyta</taxon>
        <taxon>Spermatophyta</taxon>
        <taxon>Magnoliopsida</taxon>
        <taxon>Liliopsida</taxon>
        <taxon>Araceae</taxon>
        <taxon>Pothoideae</taxon>
        <taxon>Potheae</taxon>
        <taxon>Anthurium</taxon>
    </lineage>
</organism>
<keyword evidence="1" id="KW-0732">Signal</keyword>
<protein>
    <submittedName>
        <fullName evidence="3">Phosphomethylpyrimidine synthase</fullName>
    </submittedName>
</protein>
<feature type="domain" description="Neprosin PEP catalytic" evidence="2">
    <location>
        <begin position="118"/>
        <end position="379"/>
    </location>
</feature>
<evidence type="ECO:0000256" key="1">
    <source>
        <dbReference type="SAM" id="SignalP"/>
    </source>
</evidence>
<dbReference type="InterPro" id="IPR025521">
    <property type="entry name" value="Neprosin_propep"/>
</dbReference>
<dbReference type="Pfam" id="PF14365">
    <property type="entry name" value="Neprosin_AP"/>
    <property type="match status" value="1"/>
</dbReference>
<dbReference type="PROSITE" id="PS52045">
    <property type="entry name" value="NEPROSIN_PEP_CD"/>
    <property type="match status" value="1"/>
</dbReference>
<dbReference type="EMBL" id="GDJX01014847">
    <property type="protein sequence ID" value="JAT53089.1"/>
    <property type="molecule type" value="Transcribed_RNA"/>
</dbReference>
<evidence type="ECO:0000313" key="3">
    <source>
        <dbReference type="EMBL" id="JAT53089.1"/>
    </source>
</evidence>
<reference evidence="3" key="1">
    <citation type="submission" date="2015-07" db="EMBL/GenBank/DDBJ databases">
        <title>Transcriptome Assembly of Anthurium amnicola.</title>
        <authorList>
            <person name="Suzuki J."/>
        </authorList>
    </citation>
    <scope>NUCLEOTIDE SEQUENCE</scope>
</reference>
<dbReference type="Gene3D" id="3.90.1320.10">
    <property type="entry name" value="Outer-capsid protein sigma 3, large lobe"/>
    <property type="match status" value="1"/>
</dbReference>
<accession>A0A1D1YEM0</accession>
<dbReference type="PROSITE" id="PS51257">
    <property type="entry name" value="PROKAR_LIPOPROTEIN"/>
    <property type="match status" value="1"/>
</dbReference>
<dbReference type="AlphaFoldDB" id="A0A1D1YEM0"/>
<gene>
    <name evidence="3" type="primary">thiC_10</name>
    <name evidence="3" type="ORF">g.90942</name>
</gene>
<feature type="chain" id="PRO_5008900153" evidence="1">
    <location>
        <begin position="23"/>
        <end position="379"/>
    </location>
</feature>
<dbReference type="InterPro" id="IPR004314">
    <property type="entry name" value="Neprosin"/>
</dbReference>
<feature type="signal peptide" evidence="1">
    <location>
        <begin position="1"/>
        <end position="22"/>
    </location>
</feature>
<evidence type="ECO:0000259" key="2">
    <source>
        <dbReference type="PROSITE" id="PS52045"/>
    </source>
</evidence>
<proteinExistence type="predicted"/>
<dbReference type="InterPro" id="IPR053168">
    <property type="entry name" value="Glutamic_endopeptidase"/>
</dbReference>
<dbReference type="PANTHER" id="PTHR31589">
    <property type="entry name" value="PROTEIN, PUTATIVE (DUF239)-RELATED-RELATED"/>
    <property type="match status" value="1"/>
</dbReference>